<comment type="similarity">
    <text evidence="1 5">Belongs to the FlgD family.</text>
</comment>
<dbReference type="InterPro" id="IPR005648">
    <property type="entry name" value="FlgD"/>
</dbReference>
<keyword evidence="8" id="KW-0966">Cell projection</keyword>
<dbReference type="Proteomes" id="UP001597135">
    <property type="component" value="Unassembled WGS sequence"/>
</dbReference>
<evidence type="ECO:0000313" key="9">
    <source>
        <dbReference type="Proteomes" id="UP001597135"/>
    </source>
</evidence>
<evidence type="ECO:0000256" key="1">
    <source>
        <dbReference type="ARBA" id="ARBA00010577"/>
    </source>
</evidence>
<name>A0ABW3ZGD5_9RHOB</name>
<evidence type="ECO:0000256" key="4">
    <source>
        <dbReference type="ARBA" id="ARBA00024746"/>
    </source>
</evidence>
<proteinExistence type="inferred from homology"/>
<evidence type="ECO:0000256" key="5">
    <source>
        <dbReference type="RuleBase" id="RU362076"/>
    </source>
</evidence>
<evidence type="ECO:0000256" key="2">
    <source>
        <dbReference type="ARBA" id="ARBA00016013"/>
    </source>
</evidence>
<keyword evidence="9" id="KW-1185">Reference proteome</keyword>
<sequence>MDIAPATQALTTEGASHDASGASGGATKIGSDFETFLRMLTAQVRNQDPLNPIDATDYATQLATFSSVEQQVLTNDLLRGLGDRLGQGSIQSLTSWLDAEVLTDDAVLFDGAPIDLELPHPLPPGAPALMVTDATGAAVSLESLPANGGRISWAGSDSNGRPLPRGAYTFSLVSTDDAGESQTLPVAAYDTVVEATRNLHGHVQLRLAGGAELSAETAQAVRVAR</sequence>
<protein>
    <recommendedName>
        <fullName evidence="2 5">Basal-body rod modification protein FlgD</fullName>
    </recommendedName>
</protein>
<evidence type="ECO:0000256" key="6">
    <source>
        <dbReference type="SAM" id="MobiDB-lite"/>
    </source>
</evidence>
<dbReference type="EMBL" id="JBHTMU010000009">
    <property type="protein sequence ID" value="MFD1342194.1"/>
    <property type="molecule type" value="Genomic_DNA"/>
</dbReference>
<evidence type="ECO:0000313" key="8">
    <source>
        <dbReference type="EMBL" id="MFD1342194.1"/>
    </source>
</evidence>
<keyword evidence="3 5" id="KW-1005">Bacterial flagellum biogenesis</keyword>
<organism evidence="8 9">
    <name type="scientific">Litorisediminicola beolgyonensis</name>
    <dbReference type="NCBI Taxonomy" id="1173614"/>
    <lineage>
        <taxon>Bacteria</taxon>
        <taxon>Pseudomonadati</taxon>
        <taxon>Pseudomonadota</taxon>
        <taxon>Alphaproteobacteria</taxon>
        <taxon>Rhodobacterales</taxon>
        <taxon>Paracoccaceae</taxon>
        <taxon>Litorisediminicola</taxon>
    </lineage>
</organism>
<accession>A0ABW3ZGD5</accession>
<dbReference type="RefSeq" id="WP_386802256.1">
    <property type="nucleotide sequence ID" value="NZ_JBHTMU010000009.1"/>
</dbReference>
<feature type="region of interest" description="Disordered" evidence="6">
    <location>
        <begin position="1"/>
        <end position="24"/>
    </location>
</feature>
<dbReference type="Gene3D" id="2.60.40.4070">
    <property type="match status" value="1"/>
</dbReference>
<evidence type="ECO:0000259" key="7">
    <source>
        <dbReference type="Pfam" id="PF13860"/>
    </source>
</evidence>
<gene>
    <name evidence="8" type="ORF">ACFQ4E_07175</name>
</gene>
<keyword evidence="8" id="KW-0969">Cilium</keyword>
<comment type="function">
    <text evidence="4 5">Required for flagellar hook formation. May act as a scaffolding protein.</text>
</comment>
<dbReference type="InterPro" id="IPR025965">
    <property type="entry name" value="FlgD/Vpr_Ig-like"/>
</dbReference>
<dbReference type="Pfam" id="PF13860">
    <property type="entry name" value="FlgD_ig"/>
    <property type="match status" value="1"/>
</dbReference>
<reference evidence="9" key="1">
    <citation type="journal article" date="2019" name="Int. J. Syst. Evol. Microbiol.">
        <title>The Global Catalogue of Microorganisms (GCM) 10K type strain sequencing project: providing services to taxonomists for standard genome sequencing and annotation.</title>
        <authorList>
            <consortium name="The Broad Institute Genomics Platform"/>
            <consortium name="The Broad Institute Genome Sequencing Center for Infectious Disease"/>
            <person name="Wu L."/>
            <person name="Ma J."/>
        </authorList>
    </citation>
    <scope>NUCLEOTIDE SEQUENCE [LARGE SCALE GENOMIC DNA]</scope>
    <source>
        <strain evidence="9">CCUG 62953</strain>
    </source>
</reference>
<keyword evidence="8" id="KW-0282">Flagellum</keyword>
<evidence type="ECO:0000256" key="3">
    <source>
        <dbReference type="ARBA" id="ARBA00022795"/>
    </source>
</evidence>
<dbReference type="Pfam" id="PF03963">
    <property type="entry name" value="FlgD"/>
    <property type="match status" value="1"/>
</dbReference>
<comment type="caution">
    <text evidence="8">The sequence shown here is derived from an EMBL/GenBank/DDBJ whole genome shotgun (WGS) entry which is preliminary data.</text>
</comment>
<feature type="domain" description="FlgD/Vpr Ig-like" evidence="7">
    <location>
        <begin position="111"/>
        <end position="176"/>
    </location>
</feature>